<reference evidence="12" key="1">
    <citation type="submission" date="2022-12" db="EMBL/GenBank/DDBJ databases">
        <title>Genome assemblies of Blomia tropicalis.</title>
        <authorList>
            <person name="Cui Y."/>
        </authorList>
    </citation>
    <scope>NUCLEOTIDE SEQUENCE</scope>
    <source>
        <tissue evidence="12">Adult mites</tissue>
    </source>
</reference>
<evidence type="ECO:0000256" key="1">
    <source>
        <dbReference type="ARBA" id="ARBA00004175"/>
    </source>
</evidence>
<dbReference type="PROSITE" id="PS50088">
    <property type="entry name" value="ANK_REPEAT"/>
    <property type="match status" value="2"/>
</dbReference>
<feature type="repeat" description="ANK" evidence="8">
    <location>
        <begin position="134"/>
        <end position="166"/>
    </location>
</feature>
<keyword evidence="2" id="KW-0268">Exocytosis</keyword>
<dbReference type="CDD" id="cd19499">
    <property type="entry name" value="RecA-like_ClpB_Hsp104-like"/>
    <property type="match status" value="1"/>
</dbReference>
<dbReference type="OMA" id="ARYMHRD"/>
<dbReference type="SMART" id="SM00248">
    <property type="entry name" value="ANK"/>
    <property type="match status" value="2"/>
</dbReference>
<dbReference type="SUPFAM" id="SSF52540">
    <property type="entry name" value="P-loop containing nucleoside triphosphate hydrolases"/>
    <property type="match status" value="1"/>
</dbReference>
<keyword evidence="7" id="KW-0472">Membrane</keyword>
<keyword evidence="5" id="KW-0067">ATP-binding</keyword>
<feature type="repeat" description="ANK" evidence="8">
    <location>
        <begin position="65"/>
        <end position="97"/>
    </location>
</feature>
<dbReference type="InterPro" id="IPR003593">
    <property type="entry name" value="AAA+_ATPase"/>
</dbReference>
<dbReference type="InterPro" id="IPR019489">
    <property type="entry name" value="Clp_ATPase_C"/>
</dbReference>
<organism evidence="12 13">
    <name type="scientific">Blomia tropicalis</name>
    <name type="common">Mite</name>
    <dbReference type="NCBI Taxonomy" id="40697"/>
    <lineage>
        <taxon>Eukaryota</taxon>
        <taxon>Metazoa</taxon>
        <taxon>Ecdysozoa</taxon>
        <taxon>Arthropoda</taxon>
        <taxon>Chelicerata</taxon>
        <taxon>Arachnida</taxon>
        <taxon>Acari</taxon>
        <taxon>Acariformes</taxon>
        <taxon>Sarcoptiformes</taxon>
        <taxon>Astigmata</taxon>
        <taxon>Glycyphagoidea</taxon>
        <taxon>Echimyopodidae</taxon>
        <taxon>Blomia</taxon>
    </lineage>
</organism>
<evidence type="ECO:0000256" key="9">
    <source>
        <dbReference type="SAM" id="MobiDB-lite"/>
    </source>
</evidence>
<dbReference type="Pfam" id="PF00023">
    <property type="entry name" value="Ank"/>
    <property type="match status" value="1"/>
</dbReference>
<dbReference type="PROSITE" id="PS50297">
    <property type="entry name" value="ANK_REP_REGION"/>
    <property type="match status" value="2"/>
</dbReference>
<keyword evidence="7" id="KW-1053">Target membrane</keyword>
<dbReference type="PANTHER" id="PTHR11638">
    <property type="entry name" value="ATP-DEPENDENT CLP PROTEASE"/>
    <property type="match status" value="1"/>
</dbReference>
<dbReference type="AlphaFoldDB" id="A0A9Q0MGU2"/>
<dbReference type="GO" id="GO:0005524">
    <property type="term" value="F:ATP binding"/>
    <property type="evidence" value="ECO:0007669"/>
    <property type="project" value="UniProtKB-KW"/>
</dbReference>
<evidence type="ECO:0008006" key="14">
    <source>
        <dbReference type="Google" id="ProtNLM"/>
    </source>
</evidence>
<dbReference type="SUPFAM" id="SSF48403">
    <property type="entry name" value="Ankyrin repeat"/>
    <property type="match status" value="1"/>
</dbReference>
<dbReference type="GO" id="GO:0044231">
    <property type="term" value="C:host cell presynaptic membrane"/>
    <property type="evidence" value="ECO:0007669"/>
    <property type="project" value="UniProtKB-KW"/>
</dbReference>
<keyword evidence="4" id="KW-0547">Nucleotide-binding</keyword>
<keyword evidence="6" id="KW-0638">Presynaptic neurotoxin</keyword>
<dbReference type="InterPro" id="IPR003959">
    <property type="entry name" value="ATPase_AAA_core"/>
</dbReference>
<dbReference type="GO" id="GO:0044218">
    <property type="term" value="C:other organism cell membrane"/>
    <property type="evidence" value="ECO:0007669"/>
    <property type="project" value="UniProtKB-KW"/>
</dbReference>
<feature type="region of interest" description="Disordered" evidence="9">
    <location>
        <begin position="576"/>
        <end position="656"/>
    </location>
</feature>
<evidence type="ECO:0000256" key="8">
    <source>
        <dbReference type="PROSITE-ProRule" id="PRU00023"/>
    </source>
</evidence>
<dbReference type="Gene3D" id="1.25.40.20">
    <property type="entry name" value="Ankyrin repeat-containing domain"/>
    <property type="match status" value="1"/>
</dbReference>
<protein>
    <recommendedName>
        <fullName evidence="14">Caseinolytic peptidase B-like protein</fullName>
    </recommendedName>
</protein>
<evidence type="ECO:0000256" key="7">
    <source>
        <dbReference type="ARBA" id="ARBA00023298"/>
    </source>
</evidence>
<evidence type="ECO:0000259" key="11">
    <source>
        <dbReference type="SMART" id="SM01086"/>
    </source>
</evidence>
<feature type="compositionally biased region" description="Polar residues" evidence="9">
    <location>
        <begin position="644"/>
        <end position="656"/>
    </location>
</feature>
<evidence type="ECO:0000259" key="10">
    <source>
        <dbReference type="SMART" id="SM00382"/>
    </source>
</evidence>
<evidence type="ECO:0000256" key="3">
    <source>
        <dbReference type="ARBA" id="ARBA00022537"/>
    </source>
</evidence>
<dbReference type="EMBL" id="JAPWDV010000001">
    <property type="protein sequence ID" value="KAJ6224157.1"/>
    <property type="molecule type" value="Genomic_DNA"/>
</dbReference>
<proteinExistence type="predicted"/>
<comment type="caution">
    <text evidence="12">The sequence shown here is derived from an EMBL/GenBank/DDBJ whole genome shotgun (WGS) entry which is preliminary data.</text>
</comment>
<evidence type="ECO:0000313" key="12">
    <source>
        <dbReference type="EMBL" id="KAJ6224157.1"/>
    </source>
</evidence>
<dbReference type="InterPro" id="IPR027417">
    <property type="entry name" value="P-loop_NTPase"/>
</dbReference>
<sequence>MYDPLIQRLKTATCRKGNDGNNRRGLRSNTVHELELFEAIRTNDTKRVESIINSKKIDINFRHALGWTPLHLASIRGLPQIVKILLDAGADPNAIDEFSNASQISYENNLNFVSVFLMREEEFANFLSGQVSFLGSTPLHYSCLADSAECVRILMEHHANPNLENEFGHKAFDYLKDSKHPEMIKLIPEFIKYSNEYEDFIKQQQMEARRKFPLEQRIREVIVGQEGAITTVAATIRRKENGWTDSEHPLVFLFLGSSGIGKTELAKQIADYLHGEKAATNNSTGNKDYSKKHLKKQSKQTSNFKGFIRIDMSEYQEKHEVSKFIGSPPGYVGHEDGGQLTKALTDCPNAVVLFDEVEKAHPDVLTIMLQLFDEGRLTDGKGRTIECKDAIFIMTSNLASDEIAEYGIRLRRESEELTKAHYSGKIINENETENLDKVVVSRFFKDRVIRPILKRHFKRDEFLGRINEIVYFLPFSRSELHKLVLRELDLWANRALQRHHISLTWDKNVIGVLANGYDVHYGARSIKYEVERRVVNKLASAHENRLMLPGAKVRIVVSEDDEEYTFAKVEPEVDYETTFDQSQQGENIQKLSGDEKQNEVMDNEATFDPNQQDEQKDKLTSDEKESNNKNKQQIEGKLKLLIDNPQQPNGKSGSGFNFLNKIGLA</sequence>
<dbReference type="Proteomes" id="UP001142055">
    <property type="component" value="Chromosome 1"/>
</dbReference>
<dbReference type="GO" id="GO:0005739">
    <property type="term" value="C:mitochondrion"/>
    <property type="evidence" value="ECO:0007669"/>
    <property type="project" value="TreeGrafter"/>
</dbReference>
<keyword evidence="6" id="KW-0800">Toxin</keyword>
<feature type="domain" description="AAA+ ATPase" evidence="10">
    <location>
        <begin position="248"/>
        <end position="420"/>
    </location>
</feature>
<feature type="compositionally biased region" description="Basic and acidic residues" evidence="9">
    <location>
        <begin position="613"/>
        <end position="640"/>
    </location>
</feature>
<dbReference type="InterPro" id="IPR050130">
    <property type="entry name" value="ClpA_ClpB"/>
</dbReference>
<comment type="subcellular location">
    <subcellularLocation>
        <location evidence="1">Target cell membrane</location>
    </subcellularLocation>
</comment>
<dbReference type="Pfam" id="PF07724">
    <property type="entry name" value="AAA_2"/>
    <property type="match status" value="1"/>
</dbReference>
<evidence type="ECO:0000313" key="13">
    <source>
        <dbReference type="Proteomes" id="UP001142055"/>
    </source>
</evidence>
<feature type="compositionally biased region" description="Polar residues" evidence="9">
    <location>
        <begin position="578"/>
        <end position="590"/>
    </location>
</feature>
<dbReference type="GO" id="GO:0034605">
    <property type="term" value="P:cellular response to heat"/>
    <property type="evidence" value="ECO:0007669"/>
    <property type="project" value="TreeGrafter"/>
</dbReference>
<dbReference type="Pfam" id="PF12796">
    <property type="entry name" value="Ank_2"/>
    <property type="match status" value="1"/>
</dbReference>
<evidence type="ECO:0000256" key="4">
    <source>
        <dbReference type="ARBA" id="ARBA00022741"/>
    </source>
</evidence>
<evidence type="ECO:0000256" key="2">
    <source>
        <dbReference type="ARBA" id="ARBA00022483"/>
    </source>
</evidence>
<accession>A0A9Q0MGU2</accession>
<dbReference type="Gene3D" id="3.40.50.300">
    <property type="entry name" value="P-loop containing nucleotide triphosphate hydrolases"/>
    <property type="match status" value="1"/>
</dbReference>
<gene>
    <name evidence="12" type="ORF">RDWZM_002702</name>
</gene>
<keyword evidence="13" id="KW-1185">Reference proteome</keyword>
<name>A0A9Q0MGU2_BLOTA</name>
<dbReference type="SMART" id="SM00382">
    <property type="entry name" value="AAA"/>
    <property type="match status" value="1"/>
</dbReference>
<dbReference type="SMART" id="SM01086">
    <property type="entry name" value="ClpB_D2-small"/>
    <property type="match status" value="1"/>
</dbReference>
<dbReference type="GO" id="GO:0016887">
    <property type="term" value="F:ATP hydrolysis activity"/>
    <property type="evidence" value="ECO:0007669"/>
    <property type="project" value="InterPro"/>
</dbReference>
<keyword evidence="8" id="KW-0040">ANK repeat</keyword>
<dbReference type="GO" id="GO:0006887">
    <property type="term" value="P:exocytosis"/>
    <property type="evidence" value="ECO:0007669"/>
    <property type="project" value="UniProtKB-KW"/>
</dbReference>
<dbReference type="Gene3D" id="1.10.8.60">
    <property type="match status" value="1"/>
</dbReference>
<feature type="domain" description="Clp ATPase C-terminal" evidence="11">
    <location>
        <begin position="475"/>
        <end position="566"/>
    </location>
</feature>
<keyword evidence="6" id="KW-0528">Neurotoxin</keyword>
<dbReference type="InterPro" id="IPR036770">
    <property type="entry name" value="Ankyrin_rpt-contain_sf"/>
</dbReference>
<dbReference type="Pfam" id="PF10431">
    <property type="entry name" value="ClpB_D2-small"/>
    <property type="match status" value="1"/>
</dbReference>
<evidence type="ECO:0000256" key="5">
    <source>
        <dbReference type="ARBA" id="ARBA00022840"/>
    </source>
</evidence>
<evidence type="ECO:0000256" key="6">
    <source>
        <dbReference type="ARBA" id="ARBA00023028"/>
    </source>
</evidence>
<dbReference type="PANTHER" id="PTHR11638:SF93">
    <property type="entry name" value="MITOCHONDRIAL DISAGGREGASE"/>
    <property type="match status" value="1"/>
</dbReference>
<keyword evidence="3" id="KW-1052">Target cell membrane</keyword>
<dbReference type="InterPro" id="IPR002110">
    <property type="entry name" value="Ankyrin_rpt"/>
</dbReference>